<dbReference type="NCBIfam" id="TIGR04350">
    <property type="entry name" value="C_S_lyase_PatB"/>
    <property type="match status" value="1"/>
</dbReference>
<keyword evidence="3" id="KW-0663">Pyridoxal phosphate</keyword>
<dbReference type="InterPro" id="IPR015422">
    <property type="entry name" value="PyrdxlP-dep_Trfase_small"/>
</dbReference>
<protein>
    <recommendedName>
        <fullName evidence="2">cysteine-S-conjugate beta-lyase</fullName>
        <ecNumber evidence="2">4.4.1.13</ecNumber>
    </recommendedName>
</protein>
<sequence length="380" mass="43113">MKISNNRQQSDSKKWQKYVNQDIIPLWIADTDFEIAPEIIEAAEKRLQHPVFGYPYDEECFLQSVVEHCQTHYEWQIQKEWLVPIPGCVPGLNFSRAVSQMQGKNIAVTVTPTYPPFFKNSAMLSQFQHQLVPALYENQQWKIDFDSLEQAASERDCGLLILCHPHNPIGRAYTTEELAKYHEIAKKHDLIVCSDEIHCDLILNGTQHRPFAMLDEDALSRTITLMAPSKTYNIAGQCCAFAIIADSDLRHQFRQAALGLNDVNVLGRVMATAAYQYGEQWRQESIAYLAENARLIAQCVERLEGVSMAKVEATYLAFIDCRGLKVDNPQQYFESYGLGFADGADYDAPGFVRLNFGCSRELLQEALKRFEKAVTAANAL</sequence>
<dbReference type="GO" id="GO:0047804">
    <property type="term" value="F:cysteine-S-conjugate beta-lyase activity"/>
    <property type="evidence" value="ECO:0007669"/>
    <property type="project" value="UniProtKB-EC"/>
</dbReference>
<evidence type="ECO:0000256" key="4">
    <source>
        <dbReference type="ARBA" id="ARBA00023239"/>
    </source>
</evidence>
<reference evidence="7 8" key="1">
    <citation type="submission" date="2018-06" db="EMBL/GenBank/DDBJ databases">
        <authorList>
            <consortium name="Pathogen Informatics"/>
            <person name="Doyle S."/>
        </authorList>
    </citation>
    <scope>NUCLEOTIDE SEQUENCE [LARGE SCALE GENOMIC DNA]</scope>
    <source>
        <strain evidence="7 8">NCTC13337</strain>
    </source>
</reference>
<evidence type="ECO:0000256" key="2">
    <source>
        <dbReference type="ARBA" id="ARBA00012224"/>
    </source>
</evidence>
<dbReference type="Pfam" id="PF00155">
    <property type="entry name" value="Aminotran_1_2"/>
    <property type="match status" value="1"/>
</dbReference>
<comment type="similarity">
    <text evidence="5">Belongs to the class-II pyridoxal-phosphate-dependent aminotransferase family. MalY/PatB cystathionine beta-lyase subfamily.</text>
</comment>
<dbReference type="InterPro" id="IPR015424">
    <property type="entry name" value="PyrdxlP-dep_Trfase"/>
</dbReference>
<dbReference type="SUPFAM" id="SSF53383">
    <property type="entry name" value="PLP-dependent transferases"/>
    <property type="match status" value="1"/>
</dbReference>
<dbReference type="EC" id="4.4.1.13" evidence="2"/>
<dbReference type="RefSeq" id="WP_072577212.1">
    <property type="nucleotide sequence ID" value="NZ_LWHB01000144.1"/>
</dbReference>
<evidence type="ECO:0000256" key="1">
    <source>
        <dbReference type="ARBA" id="ARBA00001933"/>
    </source>
</evidence>
<dbReference type="InterPro" id="IPR004839">
    <property type="entry name" value="Aminotransferase_I/II_large"/>
</dbReference>
<proteinExistence type="inferred from homology"/>
<dbReference type="InterPro" id="IPR051798">
    <property type="entry name" value="Class-II_PLP-Dep_Aminotrans"/>
</dbReference>
<feature type="domain" description="Aminotransferase class I/classII large" evidence="6">
    <location>
        <begin position="22"/>
        <end position="370"/>
    </location>
</feature>
<evidence type="ECO:0000256" key="3">
    <source>
        <dbReference type="ARBA" id="ARBA00022898"/>
    </source>
</evidence>
<evidence type="ECO:0000259" key="6">
    <source>
        <dbReference type="Pfam" id="PF00155"/>
    </source>
</evidence>
<keyword evidence="8" id="KW-1185">Reference proteome</keyword>
<gene>
    <name evidence="7" type="primary">patB</name>
    <name evidence="7" type="ORF">NCTC13337_00840</name>
</gene>
<evidence type="ECO:0000313" key="8">
    <source>
        <dbReference type="Proteomes" id="UP000254601"/>
    </source>
</evidence>
<dbReference type="CDD" id="cd00609">
    <property type="entry name" value="AAT_like"/>
    <property type="match status" value="1"/>
</dbReference>
<dbReference type="Proteomes" id="UP000254601">
    <property type="component" value="Unassembled WGS sequence"/>
</dbReference>
<dbReference type="OrthoDB" id="3224382at2"/>
<dbReference type="InterPro" id="IPR027619">
    <property type="entry name" value="C-S_lyase_PatB-like"/>
</dbReference>
<accession>A0A380MR13</accession>
<dbReference type="AlphaFoldDB" id="A0A380MR13"/>
<dbReference type="InterPro" id="IPR015421">
    <property type="entry name" value="PyrdxlP-dep_Trfase_major"/>
</dbReference>
<dbReference type="PANTHER" id="PTHR43525:SF1">
    <property type="entry name" value="PROTEIN MALY"/>
    <property type="match status" value="1"/>
</dbReference>
<evidence type="ECO:0000256" key="5">
    <source>
        <dbReference type="ARBA" id="ARBA00037974"/>
    </source>
</evidence>
<organism evidence="7 8">
    <name type="scientific">Suttonella ornithocola</name>
    <dbReference type="NCBI Taxonomy" id="279832"/>
    <lineage>
        <taxon>Bacteria</taxon>
        <taxon>Pseudomonadati</taxon>
        <taxon>Pseudomonadota</taxon>
        <taxon>Gammaproteobacteria</taxon>
        <taxon>Cardiobacteriales</taxon>
        <taxon>Cardiobacteriaceae</taxon>
        <taxon>Suttonella</taxon>
    </lineage>
</organism>
<dbReference type="GO" id="GO:0030170">
    <property type="term" value="F:pyridoxal phosphate binding"/>
    <property type="evidence" value="ECO:0007669"/>
    <property type="project" value="InterPro"/>
</dbReference>
<evidence type="ECO:0000313" key="7">
    <source>
        <dbReference type="EMBL" id="SUO94614.1"/>
    </source>
</evidence>
<name>A0A380MR13_9GAMM</name>
<dbReference type="EMBL" id="UHIC01000001">
    <property type="protein sequence ID" value="SUO94614.1"/>
    <property type="molecule type" value="Genomic_DNA"/>
</dbReference>
<dbReference type="Gene3D" id="3.90.1150.10">
    <property type="entry name" value="Aspartate Aminotransferase, domain 1"/>
    <property type="match status" value="1"/>
</dbReference>
<dbReference type="Gene3D" id="3.40.640.10">
    <property type="entry name" value="Type I PLP-dependent aspartate aminotransferase-like (Major domain)"/>
    <property type="match status" value="1"/>
</dbReference>
<comment type="cofactor">
    <cofactor evidence="1">
        <name>pyridoxal 5'-phosphate</name>
        <dbReference type="ChEBI" id="CHEBI:597326"/>
    </cofactor>
</comment>
<keyword evidence="4 7" id="KW-0456">Lyase</keyword>
<dbReference type="PANTHER" id="PTHR43525">
    <property type="entry name" value="PROTEIN MALY"/>
    <property type="match status" value="1"/>
</dbReference>